<keyword evidence="1" id="KW-1133">Transmembrane helix</keyword>
<comment type="caution">
    <text evidence="2">The sequence shown here is derived from an EMBL/GenBank/DDBJ whole genome shotgun (WGS) entry which is preliminary data.</text>
</comment>
<dbReference type="RefSeq" id="WP_095653537.1">
    <property type="nucleotide sequence ID" value="NZ_NPOA01000001.1"/>
</dbReference>
<dbReference type="EMBL" id="NPOA01000001">
    <property type="protein sequence ID" value="PAV31166.1"/>
    <property type="molecule type" value="Genomic_DNA"/>
</dbReference>
<name>A0A2A2IIM1_9BACI</name>
<feature type="transmembrane region" description="Helical" evidence="1">
    <location>
        <begin position="179"/>
        <end position="201"/>
    </location>
</feature>
<dbReference type="Pfam" id="PF04854">
    <property type="entry name" value="DUF624"/>
    <property type="match status" value="1"/>
</dbReference>
<keyword evidence="1" id="KW-0472">Membrane</keyword>
<keyword evidence="3" id="KW-1185">Reference proteome</keyword>
<protein>
    <recommendedName>
        <fullName evidence="4">DUF624 domain-containing protein</fullName>
    </recommendedName>
</protein>
<evidence type="ECO:0000313" key="3">
    <source>
        <dbReference type="Proteomes" id="UP000218887"/>
    </source>
</evidence>
<feature type="transmembrane region" description="Helical" evidence="1">
    <location>
        <begin position="77"/>
        <end position="99"/>
    </location>
</feature>
<feature type="transmembrane region" description="Helical" evidence="1">
    <location>
        <begin position="111"/>
        <end position="138"/>
    </location>
</feature>
<reference evidence="2 3" key="1">
    <citation type="submission" date="2017-08" db="EMBL/GenBank/DDBJ databases">
        <title>Virgibacillus indicus sp. nov. and Virgibacillus profoundi sp. nov, two moderately halophilic bacteria isolated from marine sediment by using the Microfluidic Streak Plate.</title>
        <authorList>
            <person name="Xu B."/>
            <person name="Hu B."/>
            <person name="Wang J."/>
            <person name="Zhu Y."/>
            <person name="Huang L."/>
            <person name="Du W."/>
            <person name="Huang Y."/>
        </authorList>
    </citation>
    <scope>NUCLEOTIDE SEQUENCE [LARGE SCALE GENOMIC DNA]</scope>
    <source>
        <strain evidence="2 3">IO3-P3-H5</strain>
    </source>
</reference>
<proteinExistence type="predicted"/>
<dbReference type="AlphaFoldDB" id="A0A2A2IIM1"/>
<sequence length="213" mass="24008">MTETGIFSSDSKLMQFMEWLTRLVHVQLIWILFCLVGLVIGGLFPATIGMFAIIRKQIRGEHDFPVFKTFLNLFKSAFVKANLLGWGMVLLGVSIYYYLQLFGQLGGVASIALVAIVFTLALLYLMTMLFIIPVYVHFDVSVPEVVKHAGIIAVSHPLHVLLMVAAYIAFWFGMSWFPVLLPFIGFSMLAYFLMRIAYAAFTSVEKKMSRQAS</sequence>
<organism evidence="2 3">
    <name type="scientific">Virgibacillus profundi</name>
    <dbReference type="NCBI Taxonomy" id="2024555"/>
    <lineage>
        <taxon>Bacteria</taxon>
        <taxon>Bacillati</taxon>
        <taxon>Bacillota</taxon>
        <taxon>Bacilli</taxon>
        <taxon>Bacillales</taxon>
        <taxon>Bacillaceae</taxon>
        <taxon>Virgibacillus</taxon>
    </lineage>
</organism>
<dbReference type="InterPro" id="IPR006938">
    <property type="entry name" value="DUF624"/>
</dbReference>
<evidence type="ECO:0000256" key="1">
    <source>
        <dbReference type="SAM" id="Phobius"/>
    </source>
</evidence>
<feature type="transmembrane region" description="Helical" evidence="1">
    <location>
        <begin position="150"/>
        <end position="173"/>
    </location>
</feature>
<keyword evidence="1" id="KW-0812">Transmembrane</keyword>
<dbReference type="Proteomes" id="UP000218887">
    <property type="component" value="Unassembled WGS sequence"/>
</dbReference>
<feature type="transmembrane region" description="Helical" evidence="1">
    <location>
        <begin position="28"/>
        <end position="54"/>
    </location>
</feature>
<dbReference type="OrthoDB" id="2182676at2"/>
<gene>
    <name evidence="2" type="ORF">CIL05_00455</name>
</gene>
<evidence type="ECO:0008006" key="4">
    <source>
        <dbReference type="Google" id="ProtNLM"/>
    </source>
</evidence>
<accession>A0A2A2IIM1</accession>
<evidence type="ECO:0000313" key="2">
    <source>
        <dbReference type="EMBL" id="PAV31166.1"/>
    </source>
</evidence>